<comment type="similarity">
    <text evidence="1">Belongs to the ABC transporter superfamily.</text>
</comment>
<dbReference type="Pfam" id="PF00005">
    <property type="entry name" value="ABC_tran"/>
    <property type="match status" value="2"/>
</dbReference>
<dbReference type="InterPro" id="IPR017871">
    <property type="entry name" value="ABC_transporter-like_CS"/>
</dbReference>
<evidence type="ECO:0000313" key="6">
    <source>
        <dbReference type="EMBL" id="MEL0628084.1"/>
    </source>
</evidence>
<keyword evidence="3" id="KW-0547">Nucleotide-binding</keyword>
<name>A0ABU9GLD4_9GAMM</name>
<dbReference type="SUPFAM" id="SSF52540">
    <property type="entry name" value="P-loop containing nucleoside triphosphate hydrolases"/>
    <property type="match status" value="2"/>
</dbReference>
<evidence type="ECO:0000313" key="7">
    <source>
        <dbReference type="Proteomes" id="UP001369082"/>
    </source>
</evidence>
<dbReference type="InterPro" id="IPR027417">
    <property type="entry name" value="P-loop_NTPase"/>
</dbReference>
<dbReference type="PROSITE" id="PS50893">
    <property type="entry name" value="ABC_TRANSPORTER_2"/>
    <property type="match status" value="2"/>
</dbReference>
<evidence type="ECO:0000259" key="5">
    <source>
        <dbReference type="PROSITE" id="PS50893"/>
    </source>
</evidence>
<feature type="domain" description="ABC transporter" evidence="5">
    <location>
        <begin position="273"/>
        <end position="525"/>
    </location>
</feature>
<dbReference type="PANTHER" id="PTHR43776">
    <property type="entry name" value="TRANSPORT ATP-BINDING PROTEIN"/>
    <property type="match status" value="1"/>
</dbReference>
<protein>
    <submittedName>
        <fullName evidence="6">Dipeptide ABC transporter ATP-binding protein</fullName>
    </submittedName>
</protein>
<dbReference type="RefSeq" id="WP_341596023.1">
    <property type="nucleotide sequence ID" value="NZ_JBAKAZ010000002.1"/>
</dbReference>
<sequence length="530" mass="58525">MNKESCLLRVKNLAVSFAETDILSGVSFTLEKGKTLAIVGESGSGKSLTALSILQLLPYPHAHHPEGDIIFQGQSLMGQSEAVLEAVRGNKISMIFQEPMTSLNPLHSIEKQIAETLLLHKGLTGRKARERTLELLVLVGIDDPASRLTAYPHQLSGGQRQRIMIAMALANEPDLLIADEPTTALDATTQKQILLLLKSLQKRLNMGILMITHDLNIVQQFADDVLVMCKGQQIEYAATPQVFANPAEEYTKKLLDATPKGEMEPLDEHKVILEADNISVSFPLKKSFWGKTTQALDAVKNVSLKVHAGETLAIVGESGSGKSTLAQALLQLTKHSGKVVYLGKEINNQHKADLQLMRQNLQIVFQDPYASLSPRMSVYDIVAEGIHVFNQQLKLNEQQIEQEVKRVLMTVGLDESVCNRYPHQFSGGQRQRIAIARALILKPKLIVLDEPTSALDRSIQKQIIELLKSLQKAFGLSYLFISHDLSVVKSISHRVLVLKSGEIIEQGTTSDIFTKANNSYTQQLLLSSIL</sequence>
<gene>
    <name evidence="6" type="ORF">V6256_00570</name>
</gene>
<keyword evidence="2" id="KW-0813">Transport</keyword>
<dbReference type="InterPro" id="IPR050319">
    <property type="entry name" value="ABC_transp_ATP-bind"/>
</dbReference>
<evidence type="ECO:0000256" key="4">
    <source>
        <dbReference type="ARBA" id="ARBA00022840"/>
    </source>
</evidence>
<dbReference type="SMART" id="SM00382">
    <property type="entry name" value="AAA"/>
    <property type="match status" value="2"/>
</dbReference>
<dbReference type="PANTHER" id="PTHR43776:SF7">
    <property type="entry name" value="D,D-DIPEPTIDE TRANSPORT ATP-BINDING PROTEIN DDPF-RELATED"/>
    <property type="match status" value="1"/>
</dbReference>
<dbReference type="Pfam" id="PF08352">
    <property type="entry name" value="oligo_HPY"/>
    <property type="match status" value="1"/>
</dbReference>
<reference evidence="6 7" key="1">
    <citation type="submission" date="2024-02" db="EMBL/GenBank/DDBJ databases">
        <title>Bacteria isolated from the canopy kelp, Nereocystis luetkeana.</title>
        <authorList>
            <person name="Pfister C.A."/>
            <person name="Younker I.T."/>
            <person name="Light S.H."/>
        </authorList>
    </citation>
    <scope>NUCLEOTIDE SEQUENCE [LARGE SCALE GENOMIC DNA]</scope>
    <source>
        <strain evidence="6 7">TI.1.05</strain>
    </source>
</reference>
<dbReference type="InterPro" id="IPR013563">
    <property type="entry name" value="Oligopep_ABC_C"/>
</dbReference>
<dbReference type="InterPro" id="IPR003439">
    <property type="entry name" value="ABC_transporter-like_ATP-bd"/>
</dbReference>
<organism evidence="6 7">
    <name type="scientific">Psychromonas aquatilis</name>
    <dbReference type="NCBI Taxonomy" id="2005072"/>
    <lineage>
        <taxon>Bacteria</taxon>
        <taxon>Pseudomonadati</taxon>
        <taxon>Pseudomonadota</taxon>
        <taxon>Gammaproteobacteria</taxon>
        <taxon>Alteromonadales</taxon>
        <taxon>Psychromonadaceae</taxon>
        <taxon>Psychromonas</taxon>
    </lineage>
</organism>
<evidence type="ECO:0000256" key="2">
    <source>
        <dbReference type="ARBA" id="ARBA00022448"/>
    </source>
</evidence>
<feature type="domain" description="ABC transporter" evidence="5">
    <location>
        <begin position="8"/>
        <end position="255"/>
    </location>
</feature>
<proteinExistence type="inferred from homology"/>
<keyword evidence="4 6" id="KW-0067">ATP-binding</keyword>
<dbReference type="NCBIfam" id="NF008453">
    <property type="entry name" value="PRK11308.1"/>
    <property type="match status" value="2"/>
</dbReference>
<evidence type="ECO:0000256" key="1">
    <source>
        <dbReference type="ARBA" id="ARBA00005417"/>
    </source>
</evidence>
<dbReference type="InterPro" id="IPR003593">
    <property type="entry name" value="AAA+_ATPase"/>
</dbReference>
<dbReference type="Proteomes" id="UP001369082">
    <property type="component" value="Unassembled WGS sequence"/>
</dbReference>
<dbReference type="PROSITE" id="PS00211">
    <property type="entry name" value="ABC_TRANSPORTER_1"/>
    <property type="match status" value="2"/>
</dbReference>
<dbReference type="EMBL" id="JBAKAZ010000002">
    <property type="protein sequence ID" value="MEL0628084.1"/>
    <property type="molecule type" value="Genomic_DNA"/>
</dbReference>
<keyword evidence="7" id="KW-1185">Reference proteome</keyword>
<dbReference type="NCBIfam" id="NF007739">
    <property type="entry name" value="PRK10419.1"/>
    <property type="match status" value="2"/>
</dbReference>
<dbReference type="Gene3D" id="3.40.50.300">
    <property type="entry name" value="P-loop containing nucleotide triphosphate hydrolases"/>
    <property type="match status" value="2"/>
</dbReference>
<comment type="caution">
    <text evidence="6">The sequence shown here is derived from an EMBL/GenBank/DDBJ whole genome shotgun (WGS) entry which is preliminary data.</text>
</comment>
<dbReference type="CDD" id="cd03257">
    <property type="entry name" value="ABC_NikE_OppD_transporters"/>
    <property type="match status" value="2"/>
</dbReference>
<dbReference type="GO" id="GO:0005524">
    <property type="term" value="F:ATP binding"/>
    <property type="evidence" value="ECO:0007669"/>
    <property type="project" value="UniProtKB-KW"/>
</dbReference>
<evidence type="ECO:0000256" key="3">
    <source>
        <dbReference type="ARBA" id="ARBA00022741"/>
    </source>
</evidence>
<accession>A0ABU9GLD4</accession>